<name>A0AAD1U3E6_EUPCR</name>
<evidence type="ECO:0000313" key="2">
    <source>
        <dbReference type="Proteomes" id="UP001295684"/>
    </source>
</evidence>
<sequence>MDSFIDACIAKLQIKQFRVNKEKARILQRNRTFLPISKIPCRTRNILNHNNATQPCVFRITRVSKKMQLNKQKSTRNLFSSL</sequence>
<evidence type="ECO:0000313" key="1">
    <source>
        <dbReference type="EMBL" id="CAI2361218.1"/>
    </source>
</evidence>
<dbReference type="EMBL" id="CAMPGE010002416">
    <property type="protein sequence ID" value="CAI2361218.1"/>
    <property type="molecule type" value="Genomic_DNA"/>
</dbReference>
<gene>
    <name evidence="1" type="ORF">ECRASSUSDP1_LOCUS2528</name>
</gene>
<accession>A0AAD1U3E6</accession>
<dbReference type="AlphaFoldDB" id="A0AAD1U3E6"/>
<comment type="caution">
    <text evidence="1">The sequence shown here is derived from an EMBL/GenBank/DDBJ whole genome shotgun (WGS) entry which is preliminary data.</text>
</comment>
<protein>
    <submittedName>
        <fullName evidence="1">Uncharacterized protein</fullName>
    </submittedName>
</protein>
<keyword evidence="2" id="KW-1185">Reference proteome</keyword>
<reference evidence="1" key="1">
    <citation type="submission" date="2023-07" db="EMBL/GenBank/DDBJ databases">
        <authorList>
            <consortium name="AG Swart"/>
            <person name="Singh M."/>
            <person name="Singh A."/>
            <person name="Seah K."/>
            <person name="Emmerich C."/>
        </authorList>
    </citation>
    <scope>NUCLEOTIDE SEQUENCE</scope>
    <source>
        <strain evidence="1">DP1</strain>
    </source>
</reference>
<organism evidence="1 2">
    <name type="scientific">Euplotes crassus</name>
    <dbReference type="NCBI Taxonomy" id="5936"/>
    <lineage>
        <taxon>Eukaryota</taxon>
        <taxon>Sar</taxon>
        <taxon>Alveolata</taxon>
        <taxon>Ciliophora</taxon>
        <taxon>Intramacronucleata</taxon>
        <taxon>Spirotrichea</taxon>
        <taxon>Hypotrichia</taxon>
        <taxon>Euplotida</taxon>
        <taxon>Euplotidae</taxon>
        <taxon>Moneuplotes</taxon>
    </lineage>
</organism>
<proteinExistence type="predicted"/>
<dbReference type="Proteomes" id="UP001295684">
    <property type="component" value="Unassembled WGS sequence"/>
</dbReference>